<dbReference type="VEuPathDB" id="FungiDB:P170DRAFT_467339"/>
<dbReference type="GO" id="GO:0009308">
    <property type="term" value="P:amine metabolic process"/>
    <property type="evidence" value="ECO:0007669"/>
    <property type="project" value="UniProtKB-UniRule"/>
</dbReference>
<dbReference type="GO" id="GO:0008131">
    <property type="term" value="F:primary methylamine oxidase activity"/>
    <property type="evidence" value="ECO:0007669"/>
    <property type="project" value="InterPro"/>
</dbReference>
<dbReference type="PROSITE" id="PS01165">
    <property type="entry name" value="COPPER_AMINE_OXID_2"/>
    <property type="match status" value="1"/>
</dbReference>
<dbReference type="GO" id="GO:0005507">
    <property type="term" value="F:copper ion binding"/>
    <property type="evidence" value="ECO:0007669"/>
    <property type="project" value="InterPro"/>
</dbReference>
<keyword evidence="3 9" id="KW-0479">Metal-binding</keyword>
<reference evidence="14 15" key="1">
    <citation type="submission" date="2016-12" db="EMBL/GenBank/DDBJ databases">
        <title>The genomes of Aspergillus section Nigri reveals drivers in fungal speciation.</title>
        <authorList>
            <consortium name="DOE Joint Genome Institute"/>
            <person name="Vesth T.C."/>
            <person name="Nybo J."/>
            <person name="Theobald S."/>
            <person name="Brandl J."/>
            <person name="Frisvad J.C."/>
            <person name="Nielsen K.F."/>
            <person name="Lyhne E.K."/>
            <person name="Kogle M.E."/>
            <person name="Kuo A."/>
            <person name="Riley R."/>
            <person name="Clum A."/>
            <person name="Nolan M."/>
            <person name="Lipzen A."/>
            <person name="Salamov A."/>
            <person name="Henrissat B."/>
            <person name="Wiebenga A."/>
            <person name="De Vries R.P."/>
            <person name="Grigoriev I.V."/>
            <person name="Mortensen U.H."/>
            <person name="Andersen M.R."/>
            <person name="Baker S.E."/>
        </authorList>
    </citation>
    <scope>NUCLEOTIDE SEQUENCE [LARGE SCALE GENOMIC DNA]</scope>
    <source>
        <strain evidence="14 15">IBT 23096</strain>
    </source>
</reference>
<feature type="compositionally biased region" description="Polar residues" evidence="10">
    <location>
        <begin position="627"/>
        <end position="646"/>
    </location>
</feature>
<dbReference type="EMBL" id="MSFO01000007">
    <property type="protein sequence ID" value="PLB46237.1"/>
    <property type="molecule type" value="Genomic_DNA"/>
</dbReference>
<feature type="modified residue" description="2',4',5'-topaquinone" evidence="8">
    <location>
        <position position="388"/>
    </location>
</feature>
<feature type="domain" description="Copper amine oxidase N3-terminal" evidence="13">
    <location>
        <begin position="100"/>
        <end position="189"/>
    </location>
</feature>
<dbReference type="InterPro" id="IPR000269">
    <property type="entry name" value="Cu_amine_oxidase"/>
</dbReference>
<comment type="cofactor">
    <cofactor evidence="9">
        <name>Cu cation</name>
        <dbReference type="ChEBI" id="CHEBI:23378"/>
    </cofactor>
    <text evidence="9">Contains 1 topaquinone per subunit.</text>
</comment>
<dbReference type="InterPro" id="IPR036460">
    <property type="entry name" value="Cu_amine_oxidase_C_sf"/>
</dbReference>
<dbReference type="EC" id="1.4.3.-" evidence="9"/>
<proteinExistence type="inferred from homology"/>
<evidence type="ECO:0000259" key="13">
    <source>
        <dbReference type="Pfam" id="PF02728"/>
    </source>
</evidence>
<dbReference type="PANTHER" id="PTHR10638">
    <property type="entry name" value="COPPER AMINE OXIDASE"/>
    <property type="match status" value="1"/>
</dbReference>
<evidence type="ECO:0000256" key="1">
    <source>
        <dbReference type="ARBA" id="ARBA00001935"/>
    </source>
</evidence>
<organism evidence="14 15">
    <name type="scientific">Aspergillus steynii IBT 23096</name>
    <dbReference type="NCBI Taxonomy" id="1392250"/>
    <lineage>
        <taxon>Eukaryota</taxon>
        <taxon>Fungi</taxon>
        <taxon>Dikarya</taxon>
        <taxon>Ascomycota</taxon>
        <taxon>Pezizomycotina</taxon>
        <taxon>Eurotiomycetes</taxon>
        <taxon>Eurotiomycetidae</taxon>
        <taxon>Eurotiales</taxon>
        <taxon>Aspergillaceae</taxon>
        <taxon>Aspergillus</taxon>
        <taxon>Aspergillus subgen. Circumdati</taxon>
    </lineage>
</organism>
<feature type="domain" description="Copper amine oxidase catalytic" evidence="11">
    <location>
        <begin position="231"/>
        <end position="629"/>
    </location>
</feature>
<dbReference type="AlphaFoldDB" id="A0A2I2G027"/>
<dbReference type="Pfam" id="PF02728">
    <property type="entry name" value="Cu_amine_oxidN3"/>
    <property type="match status" value="1"/>
</dbReference>
<dbReference type="Gene3D" id="3.10.450.40">
    <property type="match status" value="2"/>
</dbReference>
<name>A0A2I2G027_9EURO</name>
<comment type="caution">
    <text evidence="14">The sequence shown here is derived from an EMBL/GenBank/DDBJ whole genome shotgun (WGS) entry which is preliminary data.</text>
</comment>
<evidence type="ECO:0000256" key="2">
    <source>
        <dbReference type="ARBA" id="ARBA00007983"/>
    </source>
</evidence>
<comment type="cofactor">
    <cofactor evidence="1">
        <name>Cu cation</name>
        <dbReference type="ChEBI" id="CHEBI:23378"/>
    </cofactor>
</comment>
<dbReference type="Pfam" id="PF01179">
    <property type="entry name" value="Cu_amine_oxid"/>
    <property type="match status" value="1"/>
</dbReference>
<dbReference type="OrthoDB" id="5379943at2759"/>
<dbReference type="InterPro" id="IPR015798">
    <property type="entry name" value="Cu_amine_oxidase_C"/>
</dbReference>
<evidence type="ECO:0000256" key="3">
    <source>
        <dbReference type="ARBA" id="ARBA00022723"/>
    </source>
</evidence>
<dbReference type="GO" id="GO:0048038">
    <property type="term" value="F:quinone binding"/>
    <property type="evidence" value="ECO:0007669"/>
    <property type="project" value="InterPro"/>
</dbReference>
<evidence type="ECO:0000313" key="14">
    <source>
        <dbReference type="EMBL" id="PLB46237.1"/>
    </source>
</evidence>
<feature type="region of interest" description="Disordered" evidence="10">
    <location>
        <begin position="627"/>
        <end position="660"/>
    </location>
</feature>
<evidence type="ECO:0000256" key="7">
    <source>
        <dbReference type="PIRSR" id="PIRSR600269-50"/>
    </source>
</evidence>
<dbReference type="InterPro" id="IPR049947">
    <property type="entry name" value="Cu_Am_Ox_Cu-bd"/>
</dbReference>
<dbReference type="PANTHER" id="PTHR10638:SF33">
    <property type="entry name" value="AMINE OXIDASE"/>
    <property type="match status" value="1"/>
</dbReference>
<dbReference type="InterPro" id="IPR015802">
    <property type="entry name" value="Cu_amine_oxidase_N3"/>
</dbReference>
<dbReference type="SUPFAM" id="SSF54416">
    <property type="entry name" value="Amine oxidase N-terminal region"/>
    <property type="match status" value="2"/>
</dbReference>
<keyword evidence="15" id="KW-1185">Reference proteome</keyword>
<dbReference type="Pfam" id="PF02727">
    <property type="entry name" value="Cu_amine_oxidN2"/>
    <property type="match status" value="1"/>
</dbReference>
<keyword evidence="5 9" id="KW-0560">Oxidoreductase</keyword>
<evidence type="ECO:0000259" key="12">
    <source>
        <dbReference type="Pfam" id="PF02727"/>
    </source>
</evidence>
<dbReference type="GeneID" id="36560175"/>
<feature type="active site" description="Schiff-base intermediate with substrate; via topaquinone" evidence="7">
    <location>
        <position position="388"/>
    </location>
</feature>
<keyword evidence="4 7" id="KW-0801">TPQ</keyword>
<evidence type="ECO:0000313" key="15">
    <source>
        <dbReference type="Proteomes" id="UP000234275"/>
    </source>
</evidence>
<comment type="similarity">
    <text evidence="2 9">Belongs to the copper/topaquinone oxidase family.</text>
</comment>
<evidence type="ECO:0000256" key="8">
    <source>
        <dbReference type="PIRSR" id="PIRSR600269-51"/>
    </source>
</evidence>
<evidence type="ECO:0000256" key="10">
    <source>
        <dbReference type="SAM" id="MobiDB-lite"/>
    </source>
</evidence>
<evidence type="ECO:0000256" key="9">
    <source>
        <dbReference type="RuleBase" id="RU000672"/>
    </source>
</evidence>
<dbReference type="InterPro" id="IPR049948">
    <property type="entry name" value="Cu_Am_ox_TPQ-bd"/>
</dbReference>
<dbReference type="InterPro" id="IPR016182">
    <property type="entry name" value="Cu_amine_oxidase_N-reg"/>
</dbReference>
<accession>A0A2I2G027</accession>
<sequence length="660" mass="74326">MFHPLDPLSPVELRKVSQTVRAYHAPTPVRFKVIDLLETPKTTLMAYLRDRTASVQAPPRKGYTYYHKQGSQTLRKAKVNITTGKVEEDTEHPDIQGPADMDEIERILKVCSEHPDVLKEIEKLKLPKGASVINDPWCYGTDDANERRRLYQCYMYIVLNDDPEANHYSLPASFAPIFDAHTLELLEIERLPLGAGPQVASETQPWEPAEPVEYSQTLLGKDYFRKDLKPLHVVQPEGPSFRIDGRQVSWQKWSFHMGWTVREGPVLNNVYYDGRSIFHRVSMSEMTVPYGDPRTPYHRKQAFDLGDSGFGITSNTLTLGCDCLGHIAYFDGLRTTGAGEPLLMKNVICMHEVDDGVGWKHTNLRNGQASMVRNRQLVIQCTATIMNYEYILAFILDQAANLHIDVKATGIMSTMLISKKTLSPWGTVVAPGVLAVNHQHLFSVRVDPALDGVRNTVVCDDIIPVRNEPDLDPFGCAFRVQTTPIKRPGGYDLDLTKSRTYRIINPDHINAVSGKPVGYKLHAWPSQMLMMGPETFNYQRGHFSSKPIWVTSYKEGELWAAGEFTNQSRQDTGLGVWARRGENVENEDVVLWHTFGVTHITRPEDFPVMPVEKMSISLKPTSFFELNPSNDAPRSSQSQNKSTLVEHSSVGPDSCGKCSL</sequence>
<evidence type="ECO:0000256" key="5">
    <source>
        <dbReference type="ARBA" id="ARBA00023002"/>
    </source>
</evidence>
<dbReference type="Gene3D" id="2.70.98.20">
    <property type="entry name" value="Copper amine oxidase, catalytic domain"/>
    <property type="match status" value="1"/>
</dbReference>
<protein>
    <recommendedName>
        <fullName evidence="9">Amine oxidase</fullName>
        <ecNumber evidence="9">1.4.3.-</ecNumber>
    </recommendedName>
</protein>
<dbReference type="Proteomes" id="UP000234275">
    <property type="component" value="Unassembled WGS sequence"/>
</dbReference>
<gene>
    <name evidence="14" type="ORF">P170DRAFT_467339</name>
</gene>
<dbReference type="PROSITE" id="PS01164">
    <property type="entry name" value="COPPER_AMINE_OXID_1"/>
    <property type="match status" value="1"/>
</dbReference>
<keyword evidence="6 9" id="KW-0186">Copper</keyword>
<feature type="active site" description="Proton acceptor" evidence="7">
    <location>
        <position position="304"/>
    </location>
</feature>
<dbReference type="STRING" id="1392250.A0A2I2G027"/>
<evidence type="ECO:0000256" key="4">
    <source>
        <dbReference type="ARBA" id="ARBA00022772"/>
    </source>
</evidence>
<evidence type="ECO:0000256" key="6">
    <source>
        <dbReference type="ARBA" id="ARBA00023008"/>
    </source>
</evidence>
<dbReference type="SUPFAM" id="SSF49998">
    <property type="entry name" value="Amine oxidase catalytic domain"/>
    <property type="match status" value="1"/>
</dbReference>
<dbReference type="RefSeq" id="XP_024701539.1">
    <property type="nucleotide sequence ID" value="XM_024852477.1"/>
</dbReference>
<comment type="PTM">
    <text evidence="8 9">Topaquinone (TPQ) is generated by copper-dependent autoxidation of a specific tyrosyl residue.</text>
</comment>
<evidence type="ECO:0000259" key="11">
    <source>
        <dbReference type="Pfam" id="PF01179"/>
    </source>
</evidence>
<dbReference type="InterPro" id="IPR015800">
    <property type="entry name" value="Cu_amine_oxidase_N2"/>
</dbReference>
<feature type="domain" description="Copper amine oxidase N2-terminal" evidence="12">
    <location>
        <begin position="3"/>
        <end position="88"/>
    </location>
</feature>